<evidence type="ECO:0000256" key="3">
    <source>
        <dbReference type="ARBA" id="ARBA00022475"/>
    </source>
</evidence>
<dbReference type="AlphaFoldDB" id="A0A1G4PHU6"/>
<dbReference type="Pfam" id="PF00375">
    <property type="entry name" value="SDF"/>
    <property type="match status" value="1"/>
</dbReference>
<keyword evidence="4 7" id="KW-0812">Transmembrane</keyword>
<feature type="transmembrane region" description="Helical" evidence="7">
    <location>
        <begin position="150"/>
        <end position="167"/>
    </location>
</feature>
<dbReference type="GO" id="GO:0006835">
    <property type="term" value="P:dicarboxylic acid transport"/>
    <property type="evidence" value="ECO:0007669"/>
    <property type="project" value="TreeGrafter"/>
</dbReference>
<dbReference type="GO" id="GO:0015293">
    <property type="term" value="F:symporter activity"/>
    <property type="evidence" value="ECO:0007669"/>
    <property type="project" value="UniProtKB-KW"/>
</dbReference>
<name>A0A1G4PHU6_9CAUL</name>
<dbReference type="RefSeq" id="WP_090642999.1">
    <property type="nucleotide sequence ID" value="NZ_CBCRYE010000001.1"/>
</dbReference>
<feature type="transmembrane region" description="Helical" evidence="7">
    <location>
        <begin position="351"/>
        <end position="374"/>
    </location>
</feature>
<dbReference type="PANTHER" id="PTHR42865">
    <property type="entry name" value="PROTON/GLUTAMATE-ASPARTATE SYMPORTER"/>
    <property type="match status" value="1"/>
</dbReference>
<dbReference type="PRINTS" id="PR00173">
    <property type="entry name" value="EDTRNSPORT"/>
</dbReference>
<evidence type="ECO:0000256" key="7">
    <source>
        <dbReference type="SAM" id="Phobius"/>
    </source>
</evidence>
<keyword evidence="6 7" id="KW-0472">Membrane</keyword>
<organism evidence="8 9">
    <name type="scientific">Asticcacaulis taihuensis</name>
    <dbReference type="NCBI Taxonomy" id="260084"/>
    <lineage>
        <taxon>Bacteria</taxon>
        <taxon>Pseudomonadati</taxon>
        <taxon>Pseudomonadota</taxon>
        <taxon>Alphaproteobacteria</taxon>
        <taxon>Caulobacterales</taxon>
        <taxon>Caulobacteraceae</taxon>
        <taxon>Asticcacaulis</taxon>
    </lineage>
</organism>
<dbReference type="PANTHER" id="PTHR42865:SF7">
    <property type="entry name" value="PROTON_GLUTAMATE-ASPARTATE SYMPORTER"/>
    <property type="match status" value="1"/>
</dbReference>
<dbReference type="InterPro" id="IPR001991">
    <property type="entry name" value="Na-dicarboxylate_symporter"/>
</dbReference>
<dbReference type="EMBL" id="FMTS01000001">
    <property type="protein sequence ID" value="SCW31801.1"/>
    <property type="molecule type" value="Genomic_DNA"/>
</dbReference>
<keyword evidence="9" id="KW-1185">Reference proteome</keyword>
<evidence type="ECO:0000313" key="9">
    <source>
        <dbReference type="Proteomes" id="UP000199150"/>
    </source>
</evidence>
<accession>A0A1G4PHU6</accession>
<protein>
    <submittedName>
        <fullName evidence="8">Na+/H+-dicarboxylate symporter</fullName>
    </submittedName>
</protein>
<evidence type="ECO:0000313" key="8">
    <source>
        <dbReference type="EMBL" id="SCW31801.1"/>
    </source>
</evidence>
<proteinExistence type="predicted"/>
<evidence type="ECO:0000256" key="2">
    <source>
        <dbReference type="ARBA" id="ARBA00022448"/>
    </source>
</evidence>
<dbReference type="OrthoDB" id="9766690at2"/>
<feature type="transmembrane region" description="Helical" evidence="7">
    <location>
        <begin position="225"/>
        <end position="247"/>
    </location>
</feature>
<dbReference type="InterPro" id="IPR036458">
    <property type="entry name" value="Na:dicarbo_symporter_sf"/>
</dbReference>
<dbReference type="GO" id="GO:0005886">
    <property type="term" value="C:plasma membrane"/>
    <property type="evidence" value="ECO:0007669"/>
    <property type="project" value="UniProtKB-SubCell"/>
</dbReference>
<evidence type="ECO:0000256" key="1">
    <source>
        <dbReference type="ARBA" id="ARBA00004651"/>
    </source>
</evidence>
<dbReference type="STRING" id="260084.SAMN02927928_0381"/>
<dbReference type="Gene3D" id="1.10.3860.10">
    <property type="entry name" value="Sodium:dicarboxylate symporter"/>
    <property type="match status" value="1"/>
</dbReference>
<feature type="transmembrane region" description="Helical" evidence="7">
    <location>
        <begin position="78"/>
        <end position="101"/>
    </location>
</feature>
<dbReference type="SUPFAM" id="SSF118215">
    <property type="entry name" value="Proton glutamate symport protein"/>
    <property type="match status" value="1"/>
</dbReference>
<dbReference type="Proteomes" id="UP000199150">
    <property type="component" value="Unassembled WGS sequence"/>
</dbReference>
<evidence type="ECO:0000256" key="4">
    <source>
        <dbReference type="ARBA" id="ARBA00022692"/>
    </source>
</evidence>
<feature type="transmembrane region" description="Helical" evidence="7">
    <location>
        <begin position="38"/>
        <end position="66"/>
    </location>
</feature>
<reference evidence="9" key="1">
    <citation type="submission" date="2016-10" db="EMBL/GenBank/DDBJ databases">
        <authorList>
            <person name="Varghese N."/>
            <person name="Submissions S."/>
        </authorList>
    </citation>
    <scope>NUCLEOTIDE SEQUENCE [LARGE SCALE GENOMIC DNA]</scope>
    <source>
        <strain evidence="9">CGMCC 1.3431</strain>
    </source>
</reference>
<feature type="transmembrane region" description="Helical" evidence="7">
    <location>
        <begin position="322"/>
        <end position="339"/>
    </location>
</feature>
<feature type="transmembrane region" description="Helical" evidence="7">
    <location>
        <begin position="188"/>
        <end position="205"/>
    </location>
</feature>
<sequence length="412" mass="44323">MKSKFALFILFAMIAGVGAGWASHEYLAAENLSTATMIYGLLTKIFITLIKMIIAPLVLFTLIAGIGHMEDAASVGRVGVKALAWFLLMSIVSLVIGILMVEWLKPGVGMSLQVAGEAIKVPSTEGFTIEKFIEHLIPSSIIKAMADNEILQIVIFAVFVGTAISMLEKKSPRVMELAEEASAIMLKVTEIVMKFAPFAIFGALAKTVSEQGLPILVTYAKFMAGFYGAMGVLWALLIVIGFLFLGGRMLRVLGVIREPTLLAFSTASSEAAYPKLLAGLPTVGISRKIVSFVLPLGYSFNLDGSMIYCTFATLFIAQAYGVHFTTAQIIMMLFLLLITSKGIAGVPRASLVVIMATLAYFGLPAEWIALVLGVDHLLDMGRSATNVLGNSVASAVIAKWEKQLDVEEPLRL</sequence>
<evidence type="ECO:0000256" key="5">
    <source>
        <dbReference type="ARBA" id="ARBA00022989"/>
    </source>
</evidence>
<keyword evidence="3" id="KW-1003">Cell membrane</keyword>
<evidence type="ECO:0000256" key="6">
    <source>
        <dbReference type="ARBA" id="ARBA00023136"/>
    </source>
</evidence>
<keyword evidence="2" id="KW-0813">Transport</keyword>
<gene>
    <name evidence="8" type="ORF">SAMN02927928_0381</name>
</gene>
<comment type="subcellular location">
    <subcellularLocation>
        <location evidence="1">Cell membrane</location>
        <topology evidence="1">Multi-pass membrane protein</topology>
    </subcellularLocation>
</comment>
<keyword evidence="5 7" id="KW-1133">Transmembrane helix</keyword>